<keyword evidence="1" id="KW-0732">Signal</keyword>
<feature type="signal peptide" evidence="1">
    <location>
        <begin position="1"/>
        <end position="19"/>
    </location>
</feature>
<protein>
    <recommendedName>
        <fullName evidence="4">Lipoprotein</fullName>
    </recommendedName>
</protein>
<dbReference type="EMBL" id="VKKU01000002">
    <property type="protein sequence ID" value="TSB01849.1"/>
    <property type="molecule type" value="Genomic_DNA"/>
</dbReference>
<dbReference type="AlphaFoldDB" id="A0A553WAY2"/>
<feature type="chain" id="PRO_5021774854" description="Lipoprotein" evidence="1">
    <location>
        <begin position="20"/>
        <end position="226"/>
    </location>
</feature>
<evidence type="ECO:0000256" key="1">
    <source>
        <dbReference type="SAM" id="SignalP"/>
    </source>
</evidence>
<evidence type="ECO:0008006" key="4">
    <source>
        <dbReference type="Google" id="ProtNLM"/>
    </source>
</evidence>
<keyword evidence="3" id="KW-1185">Reference proteome</keyword>
<dbReference type="Proteomes" id="UP000320160">
    <property type="component" value="Unassembled WGS sequence"/>
</dbReference>
<proteinExistence type="predicted"/>
<reference evidence="2 3" key="1">
    <citation type="submission" date="2019-07" db="EMBL/GenBank/DDBJ databases">
        <authorList>
            <person name="Park M."/>
        </authorList>
    </citation>
    <scope>NUCLEOTIDE SEQUENCE [LARGE SCALE GENOMIC DNA]</scope>
    <source>
        <strain evidence="2 3">KCTC32445</strain>
    </source>
</reference>
<accession>A0A553WAY2</accession>
<dbReference type="PROSITE" id="PS51257">
    <property type="entry name" value="PROKAR_LIPOPROTEIN"/>
    <property type="match status" value="1"/>
</dbReference>
<evidence type="ECO:0000313" key="2">
    <source>
        <dbReference type="EMBL" id="TSB01849.1"/>
    </source>
</evidence>
<dbReference type="OrthoDB" id="7392270at2"/>
<gene>
    <name evidence="2" type="ORF">FOM92_11835</name>
</gene>
<sequence>MKMNPGIGLLALASAFALAACDKAGDAQDAATTEAASSKWPENLVLVGDGFPNPGDACRKIGESAETVDYLDDSATLAGCLSEEDAAKLGGKVVGTVDGVTLVSVPASAAAAPGDGDGAGDAKVAGTKYNATAQIRCAGYKGAAAGMCDAGVVRNADTGAYIDVTLPDKSTRTILFNKDGSFLSFSTAEADGTAAMKASASREGDTTIATLGKERYEIPDVFVQGD</sequence>
<organism evidence="2 3">
    <name type="scientific">Sphingorhabdus contaminans</name>
    <dbReference type="NCBI Taxonomy" id="1343899"/>
    <lineage>
        <taxon>Bacteria</taxon>
        <taxon>Pseudomonadati</taxon>
        <taxon>Pseudomonadota</taxon>
        <taxon>Alphaproteobacteria</taxon>
        <taxon>Sphingomonadales</taxon>
        <taxon>Sphingomonadaceae</taxon>
        <taxon>Sphingorhabdus</taxon>
    </lineage>
</organism>
<comment type="caution">
    <text evidence="2">The sequence shown here is derived from an EMBL/GenBank/DDBJ whole genome shotgun (WGS) entry which is preliminary data.</text>
</comment>
<evidence type="ECO:0000313" key="3">
    <source>
        <dbReference type="Proteomes" id="UP000320160"/>
    </source>
</evidence>
<name>A0A553WAY2_9SPHN</name>
<dbReference type="RefSeq" id="WP_143777069.1">
    <property type="nucleotide sequence ID" value="NZ_VKKU01000002.1"/>
</dbReference>